<accession>A0A8D4VPN6</accession>
<dbReference type="RefSeq" id="WP_054774304.1">
    <property type="nucleotide sequence ID" value="NZ_AP019782.1"/>
</dbReference>
<gene>
    <name evidence="1" type="ORF">MoryE10_09680</name>
</gene>
<evidence type="ECO:0000313" key="1">
    <source>
        <dbReference type="EMBL" id="BBL70362.1"/>
    </source>
</evidence>
<dbReference type="KEGG" id="moz:MoryE10_09680"/>
<dbReference type="EMBL" id="AP019782">
    <property type="protein sequence ID" value="BBL70362.1"/>
    <property type="molecule type" value="Genomic_DNA"/>
</dbReference>
<proteinExistence type="predicted"/>
<name>A0A8D4VPN6_9GAMM</name>
<dbReference type="AlphaFoldDB" id="A0A8D4VPN6"/>
<keyword evidence="2" id="KW-1185">Reference proteome</keyword>
<dbReference type="Proteomes" id="UP000824988">
    <property type="component" value="Chromosome"/>
</dbReference>
<evidence type="ECO:0000313" key="2">
    <source>
        <dbReference type="Proteomes" id="UP000824988"/>
    </source>
</evidence>
<reference evidence="1" key="1">
    <citation type="submission" date="2019-06" db="EMBL/GenBank/DDBJ databases">
        <title>Complete genome sequence of Methylogaea oryzae strain JCM16910.</title>
        <authorList>
            <person name="Asakawa S."/>
        </authorList>
    </citation>
    <scope>NUCLEOTIDE SEQUENCE</scope>
    <source>
        <strain evidence="1">E10</strain>
    </source>
</reference>
<sequence length="89" mass="10243">MAERINPQREFDTAGRLVSKVCMKCGQRKAADEYWKNSSVKDGRWSYCMPCDARRRRARDPTQWSCLHHVWPITNHDAPGALLQQGGNP</sequence>
<protein>
    <submittedName>
        <fullName evidence="1">Uncharacterized protein</fullName>
    </submittedName>
</protein>
<organism evidence="1 2">
    <name type="scientific">Methylogaea oryzae</name>
    <dbReference type="NCBI Taxonomy" id="1295382"/>
    <lineage>
        <taxon>Bacteria</taxon>
        <taxon>Pseudomonadati</taxon>
        <taxon>Pseudomonadota</taxon>
        <taxon>Gammaproteobacteria</taxon>
        <taxon>Methylococcales</taxon>
        <taxon>Methylococcaceae</taxon>
        <taxon>Methylogaea</taxon>
    </lineage>
</organism>